<keyword evidence="2" id="KW-1185">Reference proteome</keyword>
<dbReference type="EMBL" id="LXQA010855630">
    <property type="protein sequence ID" value="MCI74204.1"/>
    <property type="molecule type" value="Genomic_DNA"/>
</dbReference>
<dbReference type="AlphaFoldDB" id="A0A392UNH6"/>
<sequence>MGISGGSFAPADVGGGGGAGCAFSGCSSVRFL</sequence>
<protein>
    <submittedName>
        <fullName evidence="1">Uncharacterized protein</fullName>
    </submittedName>
</protein>
<feature type="non-terminal residue" evidence="1">
    <location>
        <position position="32"/>
    </location>
</feature>
<organism evidence="1 2">
    <name type="scientific">Trifolium medium</name>
    <dbReference type="NCBI Taxonomy" id="97028"/>
    <lineage>
        <taxon>Eukaryota</taxon>
        <taxon>Viridiplantae</taxon>
        <taxon>Streptophyta</taxon>
        <taxon>Embryophyta</taxon>
        <taxon>Tracheophyta</taxon>
        <taxon>Spermatophyta</taxon>
        <taxon>Magnoliopsida</taxon>
        <taxon>eudicotyledons</taxon>
        <taxon>Gunneridae</taxon>
        <taxon>Pentapetalae</taxon>
        <taxon>rosids</taxon>
        <taxon>fabids</taxon>
        <taxon>Fabales</taxon>
        <taxon>Fabaceae</taxon>
        <taxon>Papilionoideae</taxon>
        <taxon>50 kb inversion clade</taxon>
        <taxon>NPAAA clade</taxon>
        <taxon>Hologalegina</taxon>
        <taxon>IRL clade</taxon>
        <taxon>Trifolieae</taxon>
        <taxon>Trifolium</taxon>
    </lineage>
</organism>
<name>A0A392UNH6_9FABA</name>
<accession>A0A392UNH6</accession>
<evidence type="ECO:0000313" key="1">
    <source>
        <dbReference type="EMBL" id="MCI74204.1"/>
    </source>
</evidence>
<dbReference type="Proteomes" id="UP000265520">
    <property type="component" value="Unassembled WGS sequence"/>
</dbReference>
<evidence type="ECO:0000313" key="2">
    <source>
        <dbReference type="Proteomes" id="UP000265520"/>
    </source>
</evidence>
<proteinExistence type="predicted"/>
<reference evidence="1 2" key="1">
    <citation type="journal article" date="2018" name="Front. Plant Sci.">
        <title>Red Clover (Trifolium pratense) and Zigzag Clover (T. medium) - A Picture of Genomic Similarities and Differences.</title>
        <authorList>
            <person name="Dluhosova J."/>
            <person name="Istvanek J."/>
            <person name="Nedelnik J."/>
            <person name="Repkova J."/>
        </authorList>
    </citation>
    <scope>NUCLEOTIDE SEQUENCE [LARGE SCALE GENOMIC DNA]</scope>
    <source>
        <strain evidence="2">cv. 10/8</strain>
        <tissue evidence="1">Leaf</tissue>
    </source>
</reference>
<comment type="caution">
    <text evidence="1">The sequence shown here is derived from an EMBL/GenBank/DDBJ whole genome shotgun (WGS) entry which is preliminary data.</text>
</comment>